<protein>
    <submittedName>
        <fullName evidence="2">Uncharacterized protein</fullName>
    </submittedName>
</protein>
<evidence type="ECO:0000313" key="3">
    <source>
        <dbReference type="Proteomes" id="UP000541610"/>
    </source>
</evidence>
<accession>A0A7J6P0F3</accession>
<dbReference type="OrthoDB" id="10314895at2759"/>
<feature type="region of interest" description="Disordered" evidence="1">
    <location>
        <begin position="1"/>
        <end position="30"/>
    </location>
</feature>
<name>A0A7J6P0F3_PEROL</name>
<dbReference type="AlphaFoldDB" id="A0A7J6P0F3"/>
<comment type="caution">
    <text evidence="2">The sequence shown here is derived from an EMBL/GenBank/DDBJ whole genome shotgun (WGS) entry which is preliminary data.</text>
</comment>
<organism evidence="2 3">
    <name type="scientific">Perkinsus olseni</name>
    <name type="common">Perkinsus atlanticus</name>
    <dbReference type="NCBI Taxonomy" id="32597"/>
    <lineage>
        <taxon>Eukaryota</taxon>
        <taxon>Sar</taxon>
        <taxon>Alveolata</taxon>
        <taxon>Perkinsozoa</taxon>
        <taxon>Perkinsea</taxon>
        <taxon>Perkinsida</taxon>
        <taxon>Perkinsidae</taxon>
        <taxon>Perkinsus</taxon>
    </lineage>
</organism>
<reference evidence="2 3" key="1">
    <citation type="submission" date="2020-04" db="EMBL/GenBank/DDBJ databases">
        <title>Perkinsus olseni comparative genomics.</title>
        <authorList>
            <person name="Bogema D.R."/>
        </authorList>
    </citation>
    <scope>NUCLEOTIDE SEQUENCE [LARGE SCALE GENOMIC DNA]</scope>
    <source>
        <strain evidence="2">00978-12</strain>
    </source>
</reference>
<proteinExistence type="predicted"/>
<feature type="compositionally biased region" description="Polar residues" evidence="1">
    <location>
        <begin position="1"/>
        <end position="13"/>
    </location>
</feature>
<dbReference type="Proteomes" id="UP000541610">
    <property type="component" value="Unassembled WGS sequence"/>
</dbReference>
<sequence length="188" mass="20861">MTVSDPPSSSLDGTATIGRMVASDEEGTAGPMDELKAAMTLDEDQDLLDGVDRLLREADEALEDIRRTRIRSSNSADHSCRAEGTPVDDTDLALSFDDKTADFARDHLEHSRRDLYGILETAKGKRRDTGDCTDKSRLSCVDWSPARDKMAYTRTMEDTATVSEVVRQLADLDRIARVTEDLKHKLNV</sequence>
<gene>
    <name evidence="2" type="ORF">FOZ60_001526</name>
</gene>
<dbReference type="EMBL" id="JABANP010000121">
    <property type="protein sequence ID" value="KAF4689548.1"/>
    <property type="molecule type" value="Genomic_DNA"/>
</dbReference>
<evidence type="ECO:0000313" key="2">
    <source>
        <dbReference type="EMBL" id="KAF4689548.1"/>
    </source>
</evidence>
<evidence type="ECO:0000256" key="1">
    <source>
        <dbReference type="SAM" id="MobiDB-lite"/>
    </source>
</evidence>